<dbReference type="Proteomes" id="UP001632038">
    <property type="component" value="Unassembled WGS sequence"/>
</dbReference>
<dbReference type="PANTHER" id="PTHR31008">
    <property type="entry name" value="COP1-INTERACTING PROTEIN-RELATED"/>
    <property type="match status" value="1"/>
</dbReference>
<evidence type="ECO:0008006" key="4">
    <source>
        <dbReference type="Google" id="ProtNLM"/>
    </source>
</evidence>
<dbReference type="AlphaFoldDB" id="A0ABD3EG17"/>
<keyword evidence="3" id="KW-1185">Reference proteome</keyword>
<organism evidence="2 3">
    <name type="scientific">Castilleja foliolosa</name>
    <dbReference type="NCBI Taxonomy" id="1961234"/>
    <lineage>
        <taxon>Eukaryota</taxon>
        <taxon>Viridiplantae</taxon>
        <taxon>Streptophyta</taxon>
        <taxon>Embryophyta</taxon>
        <taxon>Tracheophyta</taxon>
        <taxon>Spermatophyta</taxon>
        <taxon>Magnoliopsida</taxon>
        <taxon>eudicotyledons</taxon>
        <taxon>Gunneridae</taxon>
        <taxon>Pentapetalae</taxon>
        <taxon>asterids</taxon>
        <taxon>lamiids</taxon>
        <taxon>Lamiales</taxon>
        <taxon>Orobanchaceae</taxon>
        <taxon>Pedicularideae</taxon>
        <taxon>Castillejinae</taxon>
        <taxon>Castilleja</taxon>
    </lineage>
</organism>
<feature type="compositionally biased region" description="Basic and acidic residues" evidence="1">
    <location>
        <begin position="938"/>
        <end position="951"/>
    </location>
</feature>
<protein>
    <recommendedName>
        <fullName evidence="4">COP1-interacting protein 7</fullName>
    </recommendedName>
</protein>
<evidence type="ECO:0000313" key="2">
    <source>
        <dbReference type="EMBL" id="KAL3653370.1"/>
    </source>
</evidence>
<gene>
    <name evidence="2" type="ORF">CASFOL_003051</name>
</gene>
<feature type="compositionally biased region" description="Low complexity" evidence="1">
    <location>
        <begin position="280"/>
        <end position="303"/>
    </location>
</feature>
<feature type="region of interest" description="Disordered" evidence="1">
    <location>
        <begin position="473"/>
        <end position="802"/>
    </location>
</feature>
<proteinExistence type="predicted"/>
<feature type="compositionally biased region" description="Polar residues" evidence="1">
    <location>
        <begin position="717"/>
        <end position="728"/>
    </location>
</feature>
<feature type="region of interest" description="Disordered" evidence="1">
    <location>
        <begin position="137"/>
        <end position="157"/>
    </location>
</feature>
<feature type="compositionally biased region" description="Polar residues" evidence="1">
    <location>
        <begin position="680"/>
        <end position="692"/>
    </location>
</feature>
<feature type="compositionally biased region" description="Polar residues" evidence="1">
    <location>
        <begin position="956"/>
        <end position="969"/>
    </location>
</feature>
<feature type="compositionally biased region" description="Basic and acidic residues" evidence="1">
    <location>
        <begin position="323"/>
        <end position="366"/>
    </location>
</feature>
<feature type="compositionally biased region" description="Basic and acidic residues" evidence="1">
    <location>
        <begin position="650"/>
        <end position="663"/>
    </location>
</feature>
<feature type="compositionally biased region" description="Polar residues" evidence="1">
    <location>
        <begin position="577"/>
        <end position="587"/>
    </location>
</feature>
<feature type="compositionally biased region" description="Basic and acidic residues" evidence="1">
    <location>
        <begin position="732"/>
        <end position="742"/>
    </location>
</feature>
<feature type="compositionally biased region" description="Basic and acidic residues" evidence="1">
    <location>
        <begin position="760"/>
        <end position="772"/>
    </location>
</feature>
<dbReference type="PANTHER" id="PTHR31008:SF5">
    <property type="entry name" value="EXPRESSED PROTEIN"/>
    <property type="match status" value="1"/>
</dbReference>
<feature type="region of interest" description="Disordered" evidence="1">
    <location>
        <begin position="243"/>
        <end position="303"/>
    </location>
</feature>
<accession>A0ABD3EG17</accession>
<feature type="region of interest" description="Disordered" evidence="1">
    <location>
        <begin position="916"/>
        <end position="972"/>
    </location>
</feature>
<feature type="compositionally biased region" description="Basic and acidic residues" evidence="1">
    <location>
        <begin position="487"/>
        <end position="522"/>
    </location>
</feature>
<reference evidence="3" key="1">
    <citation type="journal article" date="2024" name="IScience">
        <title>Strigolactones Initiate the Formation of Haustorium-like Structures in Castilleja.</title>
        <authorList>
            <person name="Buerger M."/>
            <person name="Peterson D."/>
            <person name="Chory J."/>
        </authorList>
    </citation>
    <scope>NUCLEOTIDE SEQUENCE [LARGE SCALE GENOMIC DNA]</scope>
</reference>
<feature type="compositionally biased region" description="Low complexity" evidence="1">
    <location>
        <begin position="664"/>
        <end position="676"/>
    </location>
</feature>
<feature type="compositionally biased region" description="Basic and acidic residues" evidence="1">
    <location>
        <begin position="780"/>
        <end position="790"/>
    </location>
</feature>
<comment type="caution">
    <text evidence="2">The sequence shown here is derived from an EMBL/GenBank/DDBJ whole genome shotgun (WGS) entry which is preliminary data.</text>
</comment>
<feature type="region of interest" description="Disordered" evidence="1">
    <location>
        <begin position="425"/>
        <end position="454"/>
    </location>
</feature>
<feature type="compositionally biased region" description="Basic and acidic residues" evidence="1">
    <location>
        <begin position="431"/>
        <end position="443"/>
    </location>
</feature>
<feature type="compositionally biased region" description="Polar residues" evidence="1">
    <location>
        <begin position="146"/>
        <end position="157"/>
    </location>
</feature>
<feature type="region of interest" description="Disordered" evidence="1">
    <location>
        <begin position="323"/>
        <end position="372"/>
    </location>
</feature>
<feature type="compositionally biased region" description="Polar residues" evidence="1">
    <location>
        <begin position="917"/>
        <end position="928"/>
    </location>
</feature>
<dbReference type="EMBL" id="JAVIJP010000005">
    <property type="protein sequence ID" value="KAL3653370.1"/>
    <property type="molecule type" value="Genomic_DNA"/>
</dbReference>
<evidence type="ECO:0000313" key="3">
    <source>
        <dbReference type="Proteomes" id="UP001632038"/>
    </source>
</evidence>
<name>A0ABD3EG17_9LAMI</name>
<sequence>MDTEIGARSVLDYIEFQIAPSQNRYEAYVCYENKKERVSSGLLEHLLLHSNEIEALHSKESDAKYKLCAPENSNDIRWFTKSTLIRFLHLIGSADILDVTNSLKNEISQLEEARKFHLSLYAKDGQYSPKCVQLQSGDSCSEEDTGSTTKAEGSNASKNELLQAMDVRLSALMVELTTAFDRFAGSRYSMKDMTDIHKFSQHFRSKDLSDSLHKYIEMRQSVENTSSRNKSLLSCTQVKYGVSPAKAAQVERQSSTESDRSSFSSEEEMSSVNRSRTLIRPASPRRSASPMRRVQVGRSGSRRSTAITIKSLNYFSAREKSFFPRDENDSDDEGPKKSENSTRMSVKDKINLFESKQRDQRGDNHKAKSLLNANKSVMRRWSSGMGEDTTAEDTKVQNNVENTEIIETCEKNVESEPLENGACSPILIPQEEPRPTKSTDVIEKPNASAEWSRQKEAELNELFMKMIETKPIKSRAFVPAISKRQSLPKEQRGGVYDHYKEKSDEKVKVDVSRKKLEKEKPSRAAQQVPDVKKSKPTPVNPSSDGKKRTMKKIHKPQTASPKTESPKVSIVKKDSPKPSSRPTTRKSWPSIPSARVRGLSPAETPPATSSTNNATPTRRSQPTTPPLSNSSSKVGTPQKRAKPVKSNPSDIKKSPRSDPEKKLQPLTKPTKTLKGKAVQTGLNDLASTTKPNLHSKAIKKSSVVPIESKASLRKVSKTTSGVNPTVTKKPSHPRDPLRKSKDQAPPQDNVTPLVSSDPVIHQDEKETEKLENHSVMVQEPKPRTPEKCENDGFSQTSPVTDDIGVDQLILPDFEPEAEQELTISPRAWVEIEENEDHSITSVDHNVCLLPDDIHVSPVEVSSPRVRYSLSQMLLKESSEPDFVEWGNAENPLPMVYQKDAPKGLKRLLKFARKSKNEANTTGWSSSPVFSEGEDDADDSKLMSKRSGENLLRKSTLHSMNNGHQKSGTSDYKYPAQANVSKHNAQSLSQQFQPGNVTASVTTTKATRSFFSLSAFKGGK</sequence>
<evidence type="ECO:0000256" key="1">
    <source>
        <dbReference type="SAM" id="MobiDB-lite"/>
    </source>
</evidence>